<evidence type="ECO:0000313" key="12">
    <source>
        <dbReference type="Proteomes" id="UP001652625"/>
    </source>
</evidence>
<feature type="transmembrane region" description="Helical" evidence="10">
    <location>
        <begin position="283"/>
        <end position="304"/>
    </location>
</feature>
<keyword evidence="3 9" id="KW-0812">Transmembrane</keyword>
<evidence type="ECO:0000256" key="3">
    <source>
        <dbReference type="ARBA" id="ARBA00022692"/>
    </source>
</evidence>
<dbReference type="RefSeq" id="XP_065675136.1">
    <property type="nucleotide sequence ID" value="XM_065819064.1"/>
</dbReference>
<keyword evidence="6 10" id="KW-0472">Membrane</keyword>
<protein>
    <submittedName>
        <fullName evidence="13">Melatonin receptor type 1A isoform X2</fullName>
    </submittedName>
</protein>
<evidence type="ECO:0000256" key="10">
    <source>
        <dbReference type="SAM" id="Phobius"/>
    </source>
</evidence>
<evidence type="ECO:0000256" key="1">
    <source>
        <dbReference type="ARBA" id="ARBA00004651"/>
    </source>
</evidence>
<evidence type="ECO:0000259" key="11">
    <source>
        <dbReference type="PROSITE" id="PS50262"/>
    </source>
</evidence>
<organism evidence="12 13">
    <name type="scientific">Hydra vulgaris</name>
    <name type="common">Hydra</name>
    <name type="synonym">Hydra attenuata</name>
    <dbReference type="NCBI Taxonomy" id="6087"/>
    <lineage>
        <taxon>Eukaryota</taxon>
        <taxon>Metazoa</taxon>
        <taxon>Cnidaria</taxon>
        <taxon>Hydrozoa</taxon>
        <taxon>Hydroidolina</taxon>
        <taxon>Anthoathecata</taxon>
        <taxon>Aplanulata</taxon>
        <taxon>Hydridae</taxon>
        <taxon>Hydra</taxon>
    </lineage>
</organism>
<dbReference type="Proteomes" id="UP001652625">
    <property type="component" value="Chromosome 15"/>
</dbReference>
<dbReference type="PROSITE" id="PS00237">
    <property type="entry name" value="G_PROTEIN_RECEP_F1_1"/>
    <property type="match status" value="1"/>
</dbReference>
<evidence type="ECO:0000313" key="13">
    <source>
        <dbReference type="RefSeq" id="XP_065675136.1"/>
    </source>
</evidence>
<dbReference type="GeneID" id="105845021"/>
<evidence type="ECO:0000256" key="9">
    <source>
        <dbReference type="RuleBase" id="RU000688"/>
    </source>
</evidence>
<keyword evidence="7 9" id="KW-0675">Receptor</keyword>
<evidence type="ECO:0000256" key="6">
    <source>
        <dbReference type="ARBA" id="ARBA00023136"/>
    </source>
</evidence>
<dbReference type="Gene3D" id="1.20.1070.10">
    <property type="entry name" value="Rhodopsin 7-helix transmembrane proteins"/>
    <property type="match status" value="1"/>
</dbReference>
<dbReference type="Pfam" id="PF00001">
    <property type="entry name" value="7tm_1"/>
    <property type="match status" value="1"/>
</dbReference>
<dbReference type="SUPFAM" id="SSF81321">
    <property type="entry name" value="Family A G protein-coupled receptor-like"/>
    <property type="match status" value="1"/>
</dbReference>
<proteinExistence type="inferred from homology"/>
<feature type="transmembrane region" description="Helical" evidence="10">
    <location>
        <begin position="194"/>
        <end position="214"/>
    </location>
</feature>
<evidence type="ECO:0000256" key="2">
    <source>
        <dbReference type="ARBA" id="ARBA00022475"/>
    </source>
</evidence>
<feature type="domain" description="G-protein coupled receptors family 1 profile" evidence="11">
    <location>
        <begin position="54"/>
        <end position="302"/>
    </location>
</feature>
<keyword evidence="12" id="KW-1185">Reference proteome</keyword>
<keyword evidence="2" id="KW-1003">Cell membrane</keyword>
<keyword evidence="4 10" id="KW-1133">Transmembrane helix</keyword>
<dbReference type="PRINTS" id="PR00237">
    <property type="entry name" value="GPCRRHODOPSN"/>
</dbReference>
<reference evidence="13" key="1">
    <citation type="submission" date="2025-08" db="UniProtKB">
        <authorList>
            <consortium name="RefSeq"/>
        </authorList>
    </citation>
    <scope>IDENTIFICATION</scope>
</reference>
<dbReference type="InterPro" id="IPR000276">
    <property type="entry name" value="GPCR_Rhodpsn"/>
</dbReference>
<keyword evidence="5 9" id="KW-0297">G-protein coupled receptor</keyword>
<feature type="transmembrane region" description="Helical" evidence="10">
    <location>
        <begin position="249"/>
        <end position="271"/>
    </location>
</feature>
<comment type="subcellular location">
    <subcellularLocation>
        <location evidence="1">Cell membrane</location>
        <topology evidence="1">Multi-pass membrane protein</topology>
    </subcellularLocation>
</comment>
<dbReference type="PANTHER" id="PTHR24249">
    <property type="entry name" value="HISTAMINE RECEPTOR-RELATED G-PROTEIN COUPLED RECEPTOR"/>
    <property type="match status" value="1"/>
</dbReference>
<feature type="transmembrane region" description="Helical" evidence="10">
    <location>
        <begin position="154"/>
        <end position="174"/>
    </location>
</feature>
<gene>
    <name evidence="13" type="primary">LOC105845021</name>
</gene>
<dbReference type="CDD" id="cd00637">
    <property type="entry name" value="7tm_classA_rhodopsin-like"/>
    <property type="match status" value="1"/>
</dbReference>
<evidence type="ECO:0000256" key="5">
    <source>
        <dbReference type="ARBA" id="ARBA00023040"/>
    </source>
</evidence>
<feature type="transmembrane region" description="Helical" evidence="10">
    <location>
        <begin position="113"/>
        <end position="134"/>
    </location>
</feature>
<feature type="transmembrane region" description="Helical" evidence="10">
    <location>
        <begin position="76"/>
        <end position="101"/>
    </location>
</feature>
<dbReference type="InterPro" id="IPR050569">
    <property type="entry name" value="TAAR"/>
</dbReference>
<dbReference type="InterPro" id="IPR017452">
    <property type="entry name" value="GPCR_Rhodpsn_7TM"/>
</dbReference>
<accession>A0ABM4DKT7</accession>
<sequence length="325" mass="38015">MIIHNFYRTIRNSITKVEMNQTEHQTETNCIFEQSYKVTLLFLLSSTSVVAVIENVFFCFAVYFNKKLHSKSNILVVSLAVTDIIIAAILPNLEFVYLYFYPLWPIGSLGTKTLNLIWIFSLVCPFVTVTAITIERYVMIAGKSRWKVFFTKRLYMVIVIFIWLYSFICCLVAAVTMEPAHKNEYIWNVNPTLYYILLGFHIIVPLLLLPGLYYKMKKASQYSLKKLREETENDVNLHRQRKETKLAKTIFIIIGIMYLVWSPVVIIEILYNLEFKVCIISKVGVISLWLTCINGCLNPMVYSFRNPEVKRFTKNTIKHIVRYSQ</sequence>
<evidence type="ECO:0000256" key="4">
    <source>
        <dbReference type="ARBA" id="ARBA00022989"/>
    </source>
</evidence>
<evidence type="ECO:0000256" key="8">
    <source>
        <dbReference type="ARBA" id="ARBA00023224"/>
    </source>
</evidence>
<dbReference type="PROSITE" id="PS50262">
    <property type="entry name" value="G_PROTEIN_RECEP_F1_2"/>
    <property type="match status" value="1"/>
</dbReference>
<evidence type="ECO:0000256" key="7">
    <source>
        <dbReference type="ARBA" id="ARBA00023170"/>
    </source>
</evidence>
<keyword evidence="8 9" id="KW-0807">Transducer</keyword>
<feature type="transmembrane region" description="Helical" evidence="10">
    <location>
        <begin position="41"/>
        <end position="64"/>
    </location>
</feature>
<dbReference type="PANTHER" id="PTHR24249:SF372">
    <property type="entry name" value="G-PROTEIN COUPLED RECEPTORS FAMILY 1 PROFILE DOMAIN-CONTAINING PROTEIN"/>
    <property type="match status" value="1"/>
</dbReference>
<comment type="similarity">
    <text evidence="9">Belongs to the G-protein coupled receptor 1 family.</text>
</comment>
<name>A0ABM4DKT7_HYDVU</name>